<accession>A0A4Z1I5G6</accession>
<organism evidence="1 2">
    <name type="scientific">Botryotinia narcissicola</name>
    <dbReference type="NCBI Taxonomy" id="278944"/>
    <lineage>
        <taxon>Eukaryota</taxon>
        <taxon>Fungi</taxon>
        <taxon>Dikarya</taxon>
        <taxon>Ascomycota</taxon>
        <taxon>Pezizomycotina</taxon>
        <taxon>Leotiomycetes</taxon>
        <taxon>Helotiales</taxon>
        <taxon>Sclerotiniaceae</taxon>
        <taxon>Botryotinia</taxon>
    </lineage>
</organism>
<dbReference type="EMBL" id="PQXJ01000217">
    <property type="protein sequence ID" value="TGO56696.1"/>
    <property type="molecule type" value="Genomic_DNA"/>
</dbReference>
<dbReference type="OrthoDB" id="3482664at2759"/>
<evidence type="ECO:0000313" key="1">
    <source>
        <dbReference type="EMBL" id="TGO56696.1"/>
    </source>
</evidence>
<keyword evidence="2" id="KW-1185">Reference proteome</keyword>
<evidence type="ECO:0000313" key="2">
    <source>
        <dbReference type="Proteomes" id="UP000297452"/>
    </source>
</evidence>
<dbReference type="Proteomes" id="UP000297452">
    <property type="component" value="Unassembled WGS sequence"/>
</dbReference>
<sequence>MFNSTSNLSNNSAYFLKEFSMTIMSAYPRLRFDFQKAEASPTRETPKYLCLCALECENGCPFQFEFTLATGNASDIQSLTRHDLMYICPFVATEECGQVDLSYHQIHLRHSSQKVLTMIQTAKVKNQDLLCDALRKCDPGVDVFDVTSWYLRALDTLVWENRTGRILDIYWEFSFNTLDDATERFTRASIVQGKIVEGFGNELVDSVQIPVFDMARYQEMIRV</sequence>
<comment type="caution">
    <text evidence="1">The sequence shown here is derived from an EMBL/GenBank/DDBJ whole genome shotgun (WGS) entry which is preliminary data.</text>
</comment>
<proteinExistence type="predicted"/>
<protein>
    <submittedName>
        <fullName evidence="1">Uncharacterized protein</fullName>
    </submittedName>
</protein>
<reference evidence="1 2" key="1">
    <citation type="submission" date="2017-12" db="EMBL/GenBank/DDBJ databases">
        <title>Comparative genomics of Botrytis spp.</title>
        <authorList>
            <person name="Valero-Jimenez C.A."/>
            <person name="Tapia P."/>
            <person name="Veloso J."/>
            <person name="Silva-Moreno E."/>
            <person name="Staats M."/>
            <person name="Valdes J.H."/>
            <person name="Van Kan J.A.L."/>
        </authorList>
    </citation>
    <scope>NUCLEOTIDE SEQUENCE [LARGE SCALE GENOMIC DNA]</scope>
    <source>
        <strain evidence="1 2">MUCL2120</strain>
    </source>
</reference>
<name>A0A4Z1I5G6_9HELO</name>
<gene>
    <name evidence="1" type="ORF">BOTNAR_0217g00120</name>
</gene>
<dbReference type="AlphaFoldDB" id="A0A4Z1I5G6"/>